<reference evidence="1 2" key="1">
    <citation type="submission" date="2019-02" db="EMBL/GenBank/DDBJ databases">
        <title>Deep-cultivation of Planctomycetes and their phenomic and genomic characterization uncovers novel biology.</title>
        <authorList>
            <person name="Wiegand S."/>
            <person name="Jogler M."/>
            <person name="Boedeker C."/>
            <person name="Pinto D."/>
            <person name="Vollmers J."/>
            <person name="Rivas-Marin E."/>
            <person name="Kohn T."/>
            <person name="Peeters S.H."/>
            <person name="Heuer A."/>
            <person name="Rast P."/>
            <person name="Oberbeckmann S."/>
            <person name="Bunk B."/>
            <person name="Jeske O."/>
            <person name="Meyerdierks A."/>
            <person name="Storesund J.E."/>
            <person name="Kallscheuer N."/>
            <person name="Luecker S."/>
            <person name="Lage O.M."/>
            <person name="Pohl T."/>
            <person name="Merkel B.J."/>
            <person name="Hornburger P."/>
            <person name="Mueller R.-W."/>
            <person name="Bruemmer F."/>
            <person name="Labrenz M."/>
            <person name="Spormann A.M."/>
            <person name="Op den Camp H."/>
            <person name="Overmann J."/>
            <person name="Amann R."/>
            <person name="Jetten M.S.M."/>
            <person name="Mascher T."/>
            <person name="Medema M.H."/>
            <person name="Devos D.P."/>
            <person name="Kaster A.-K."/>
            <person name="Ovreas L."/>
            <person name="Rohde M."/>
            <person name="Galperin M.Y."/>
            <person name="Jogler C."/>
        </authorList>
    </citation>
    <scope>NUCLEOTIDE SEQUENCE [LARGE SCALE GENOMIC DNA]</scope>
    <source>
        <strain evidence="1 2">K23_9</strain>
    </source>
</reference>
<organism evidence="1 2">
    <name type="scientific">Stieleria marina</name>
    <dbReference type="NCBI Taxonomy" id="1930275"/>
    <lineage>
        <taxon>Bacteria</taxon>
        <taxon>Pseudomonadati</taxon>
        <taxon>Planctomycetota</taxon>
        <taxon>Planctomycetia</taxon>
        <taxon>Pirellulales</taxon>
        <taxon>Pirellulaceae</taxon>
        <taxon>Stieleria</taxon>
    </lineage>
</organism>
<evidence type="ECO:0000313" key="1">
    <source>
        <dbReference type="EMBL" id="QDT10767.1"/>
    </source>
</evidence>
<evidence type="ECO:0008006" key="3">
    <source>
        <dbReference type="Google" id="ProtNLM"/>
    </source>
</evidence>
<accession>A0A517NUG8</accession>
<proteinExistence type="predicted"/>
<dbReference type="RefSeq" id="WP_145418501.1">
    <property type="nucleotide sequence ID" value="NZ_CP036526.1"/>
</dbReference>
<gene>
    <name evidence="1" type="ORF">K239x_27570</name>
</gene>
<dbReference type="AlphaFoldDB" id="A0A517NUG8"/>
<name>A0A517NUG8_9BACT</name>
<protein>
    <recommendedName>
        <fullName evidence="3">DUF2971 domain-containing protein</fullName>
    </recommendedName>
</protein>
<dbReference type="InterPro" id="IPR021352">
    <property type="entry name" value="DUF2971"/>
</dbReference>
<dbReference type="Proteomes" id="UP000319817">
    <property type="component" value="Chromosome"/>
</dbReference>
<keyword evidence="2" id="KW-1185">Reference proteome</keyword>
<dbReference type="EMBL" id="CP036526">
    <property type="protein sequence ID" value="QDT10767.1"/>
    <property type="molecule type" value="Genomic_DNA"/>
</dbReference>
<dbReference type="OrthoDB" id="3034312at2"/>
<dbReference type="Pfam" id="PF11185">
    <property type="entry name" value="DUF2971"/>
    <property type="match status" value="1"/>
</dbReference>
<sequence>MTAETIRDHQETVIYHYCDANALLSILTNQKLWYTHAAYLNDTMEIRKGVEFCEELLSSRLKAVASDPVISSAKAYLANAEKWQYYVCCFSKGRDKLSQWRAYANDGDGFAVGFKTHYLSKSNDGPFECRLDSVSYEESPLEDGFNSIVSDLQSQLAALPNDTEKDAMNWCRSNAAERIGGWCIDQSAFHKDAGFSEEEELRSARMYRLEDTELEQVLIADNKPGDIVRIFQNLQQEFIERRLIRSGRFGLTPYIEVPFQPEAISEVICGPRTANELTESSLEILKKKLGLTFSVSRSTATYR</sequence>
<evidence type="ECO:0000313" key="2">
    <source>
        <dbReference type="Proteomes" id="UP000319817"/>
    </source>
</evidence>